<dbReference type="EMBL" id="QREL01000001">
    <property type="protein sequence ID" value="REE28251.1"/>
    <property type="molecule type" value="Genomic_DNA"/>
</dbReference>
<name>A0A371NCL5_9EURY</name>
<organism evidence="1 2">
    <name type="scientific">Methanothermobacter defluvii</name>
    <dbReference type="NCBI Taxonomy" id="49339"/>
    <lineage>
        <taxon>Archaea</taxon>
        <taxon>Methanobacteriati</taxon>
        <taxon>Methanobacteriota</taxon>
        <taxon>Methanomada group</taxon>
        <taxon>Methanobacteria</taxon>
        <taxon>Methanobacteriales</taxon>
        <taxon>Methanobacteriaceae</taxon>
        <taxon>Methanothermobacter</taxon>
    </lineage>
</organism>
<gene>
    <name evidence="1" type="ORF">C7452_0252</name>
</gene>
<sequence length="60" mass="7002">MCESNLYSEGGDLLMEDVIFIEVLEDGIRATDILDSRKEFHGKITRIDLDKHRIYIETED</sequence>
<reference evidence="1 2" key="1">
    <citation type="submission" date="2018-07" db="EMBL/GenBank/DDBJ databases">
        <title>Genomic Encyclopedia of Type Strains, Phase IV (KMG-IV): sequencing the most valuable type-strain genomes for metagenomic binning, comparative biology and taxonomic classification.</title>
        <authorList>
            <person name="Goeker M."/>
        </authorList>
    </citation>
    <scope>NUCLEOTIDE SEQUENCE [LARGE SCALE GENOMIC DNA]</scope>
    <source>
        <strain evidence="1 2">DSM 7466</strain>
    </source>
</reference>
<dbReference type="InterPro" id="IPR019300">
    <property type="entry name" value="CooT"/>
</dbReference>
<comment type="caution">
    <text evidence="1">The sequence shown here is derived from an EMBL/GenBank/DDBJ whole genome shotgun (WGS) entry which is preliminary data.</text>
</comment>
<dbReference type="RefSeq" id="WP_115891967.1">
    <property type="nucleotide sequence ID" value="NZ_QREL01000001.1"/>
</dbReference>
<evidence type="ECO:0008006" key="3">
    <source>
        <dbReference type="Google" id="ProtNLM"/>
    </source>
</evidence>
<evidence type="ECO:0000313" key="2">
    <source>
        <dbReference type="Proteomes" id="UP000256864"/>
    </source>
</evidence>
<dbReference type="Pfam" id="PF10133">
    <property type="entry name" value="CooT"/>
    <property type="match status" value="1"/>
</dbReference>
<keyword evidence="2" id="KW-1185">Reference proteome</keyword>
<protein>
    <recommendedName>
        <fullName evidence="3">RNA-binding protein</fullName>
    </recommendedName>
</protein>
<evidence type="ECO:0000313" key="1">
    <source>
        <dbReference type="EMBL" id="REE28251.1"/>
    </source>
</evidence>
<dbReference type="AlphaFoldDB" id="A0A371NCL5"/>
<accession>A0A371NCL5</accession>
<proteinExistence type="predicted"/>
<dbReference type="Proteomes" id="UP000256864">
    <property type="component" value="Unassembled WGS sequence"/>
</dbReference>